<dbReference type="GO" id="GO:0004416">
    <property type="term" value="F:hydroxyacylglutathione hydrolase activity"/>
    <property type="evidence" value="ECO:0007669"/>
    <property type="project" value="TreeGrafter"/>
</dbReference>
<keyword evidence="2" id="KW-1185">Reference proteome</keyword>
<evidence type="ECO:0000313" key="2">
    <source>
        <dbReference type="Proteomes" id="UP000011082"/>
    </source>
</evidence>
<dbReference type="SUPFAM" id="SSF56281">
    <property type="entry name" value="Metallo-hydrolase/oxidoreductase"/>
    <property type="match status" value="1"/>
</dbReference>
<dbReference type="RefSeq" id="XP_007605689.1">
    <property type="nucleotide sequence ID" value="XM_007605627.1"/>
</dbReference>
<dbReference type="VEuPathDB" id="MicrosporidiaDB:VICG_02245"/>
<dbReference type="HOGENOM" id="CLU_1918694_0_0_1"/>
<evidence type="ECO:0008006" key="3">
    <source>
        <dbReference type="Google" id="ProtNLM"/>
    </source>
</evidence>
<sequence>MIDGKEMTENTLSGPNFIAIRVRKDNLMYLFFDKDAAFSVDSFAPRTILHALSCEFTRNYYLESEILQLKKTRNNRKLAYALTTHRHRDHSGGNEELKRLSPDTVFIDYGNRQEISLPSFTVKPVHTPCHTS</sequence>
<dbReference type="STRING" id="993615.L2GJA4"/>
<evidence type="ECO:0000313" key="1">
    <source>
        <dbReference type="EMBL" id="ELA40719.1"/>
    </source>
</evidence>
<dbReference type="Gene3D" id="3.60.15.10">
    <property type="entry name" value="Ribonuclease Z/Hydroxyacylglutathione hydrolase-like"/>
    <property type="match status" value="1"/>
</dbReference>
<name>L2GJA4_VITCO</name>
<gene>
    <name evidence="1" type="ORF">VICG_02245</name>
</gene>
<dbReference type="InterPro" id="IPR036866">
    <property type="entry name" value="RibonucZ/Hydroxyglut_hydro"/>
</dbReference>
<dbReference type="GeneID" id="19882954"/>
<protein>
    <recommendedName>
        <fullName evidence="3">Metallo-beta-lactamase domain-containing protein</fullName>
    </recommendedName>
</protein>
<reference evidence="2" key="1">
    <citation type="submission" date="2011-05" db="EMBL/GenBank/DDBJ databases">
        <title>The genome sequence of Vittaforma corneae strain ATCC 50505.</title>
        <authorList>
            <consortium name="The Broad Institute Genome Sequencing Platform"/>
            <person name="Cuomo C."/>
            <person name="Didier E."/>
            <person name="Bowers L."/>
            <person name="Young S.K."/>
            <person name="Zeng Q."/>
            <person name="Gargeya S."/>
            <person name="Fitzgerald M."/>
            <person name="Haas B."/>
            <person name="Abouelleil A."/>
            <person name="Alvarado L."/>
            <person name="Arachchi H.M."/>
            <person name="Berlin A."/>
            <person name="Chapman S.B."/>
            <person name="Gearin G."/>
            <person name="Goldberg J."/>
            <person name="Griggs A."/>
            <person name="Gujja S."/>
            <person name="Hansen M."/>
            <person name="Heiman D."/>
            <person name="Howarth C."/>
            <person name="Larimer J."/>
            <person name="Lui A."/>
            <person name="MacDonald P.J.P."/>
            <person name="McCowen C."/>
            <person name="Montmayeur A."/>
            <person name="Murphy C."/>
            <person name="Neiman D."/>
            <person name="Pearson M."/>
            <person name="Priest M."/>
            <person name="Roberts A."/>
            <person name="Saif S."/>
            <person name="Shea T."/>
            <person name="Sisk P."/>
            <person name="Stolte C."/>
            <person name="Sykes S."/>
            <person name="Wortman J."/>
            <person name="Nusbaum C."/>
            <person name="Birren B."/>
        </authorList>
    </citation>
    <scope>NUCLEOTIDE SEQUENCE [LARGE SCALE GENOMIC DNA]</scope>
    <source>
        <strain evidence="2">ATCC 50505</strain>
    </source>
</reference>
<dbReference type="EMBL" id="JH370342">
    <property type="protein sequence ID" value="ELA40719.1"/>
    <property type="molecule type" value="Genomic_DNA"/>
</dbReference>
<dbReference type="Proteomes" id="UP000011082">
    <property type="component" value="Unassembled WGS sequence"/>
</dbReference>
<organism evidence="1 2">
    <name type="scientific">Vittaforma corneae (strain ATCC 50505)</name>
    <name type="common">Microsporidian parasite</name>
    <name type="synonym">Nosema corneum</name>
    <dbReference type="NCBI Taxonomy" id="993615"/>
    <lineage>
        <taxon>Eukaryota</taxon>
        <taxon>Fungi</taxon>
        <taxon>Fungi incertae sedis</taxon>
        <taxon>Microsporidia</taxon>
        <taxon>Nosematidae</taxon>
        <taxon>Vittaforma</taxon>
    </lineage>
</organism>
<dbReference type="PANTHER" id="PTHR11935:SF94">
    <property type="entry name" value="TENZING NORGAY, ISOFORM C"/>
    <property type="match status" value="1"/>
</dbReference>
<dbReference type="OrthoDB" id="515692at2759"/>
<proteinExistence type="predicted"/>
<feature type="non-terminal residue" evidence="1">
    <location>
        <position position="132"/>
    </location>
</feature>
<accession>L2GJA4</accession>
<dbReference type="PANTHER" id="PTHR11935">
    <property type="entry name" value="BETA LACTAMASE DOMAIN"/>
    <property type="match status" value="1"/>
</dbReference>
<dbReference type="AlphaFoldDB" id="L2GJA4"/>
<dbReference type="InParanoid" id="L2GJA4"/>